<dbReference type="SUPFAM" id="SSF57501">
    <property type="entry name" value="Cystine-knot cytokines"/>
    <property type="match status" value="1"/>
</dbReference>
<evidence type="ECO:0000259" key="9">
    <source>
        <dbReference type="PROSITE" id="PS51362"/>
    </source>
</evidence>
<dbReference type="InterPro" id="IPR029034">
    <property type="entry name" value="Cystine-knot_cytokine"/>
</dbReference>
<evidence type="ECO:0000313" key="10">
    <source>
        <dbReference type="EMBL" id="CAG5092278.1"/>
    </source>
</evidence>
<dbReference type="GO" id="GO:0005125">
    <property type="term" value="F:cytokine activity"/>
    <property type="evidence" value="ECO:0007669"/>
    <property type="project" value="TreeGrafter"/>
</dbReference>
<dbReference type="FunFam" id="2.10.90.10:FF:000001">
    <property type="entry name" value="Bone morphogenetic protein 4"/>
    <property type="match status" value="1"/>
</dbReference>
<keyword evidence="7" id="KW-0325">Glycoprotein</keyword>
<evidence type="ECO:0000256" key="7">
    <source>
        <dbReference type="ARBA" id="ARBA00023180"/>
    </source>
</evidence>
<comment type="similarity">
    <text evidence="2 8">Belongs to the TGF-beta family.</text>
</comment>
<dbReference type="PANTHER" id="PTHR11848:SF307">
    <property type="entry name" value="BONE MORPHOGENETIC PROTEIN 10"/>
    <property type="match status" value="1"/>
</dbReference>
<dbReference type="Gene3D" id="2.10.90.10">
    <property type="entry name" value="Cystine-knot cytokines"/>
    <property type="match status" value="1"/>
</dbReference>
<evidence type="ECO:0000256" key="5">
    <source>
        <dbReference type="ARBA" id="ARBA00023030"/>
    </source>
</evidence>
<comment type="subcellular location">
    <subcellularLocation>
        <location evidence="1">Secreted</location>
    </subcellularLocation>
</comment>
<dbReference type="GO" id="GO:0008083">
    <property type="term" value="F:growth factor activity"/>
    <property type="evidence" value="ECO:0007669"/>
    <property type="project" value="UniProtKB-KW"/>
</dbReference>
<proteinExistence type="inferred from homology"/>
<keyword evidence="3" id="KW-0964">Secreted</keyword>
<dbReference type="PROSITE" id="PS00250">
    <property type="entry name" value="TGF_BETA_1"/>
    <property type="match status" value="1"/>
</dbReference>
<dbReference type="SMART" id="SM00204">
    <property type="entry name" value="TGFB"/>
    <property type="match status" value="1"/>
</dbReference>
<reference evidence="10" key="1">
    <citation type="submission" date="2021-04" db="EMBL/GenBank/DDBJ databases">
        <authorList>
            <person name="Chebbi M.A.C M."/>
        </authorList>
    </citation>
    <scope>NUCLEOTIDE SEQUENCE</scope>
</reference>
<protein>
    <submittedName>
        <fullName evidence="10">Similar to BMP10: Bone morphogenetic protein 10 (Homo sapiens)</fullName>
    </submittedName>
</protein>
<dbReference type="EMBL" id="CAJNRD030001120">
    <property type="protein sequence ID" value="CAG5092278.1"/>
    <property type="molecule type" value="Genomic_DNA"/>
</dbReference>
<dbReference type="Proteomes" id="UP000786811">
    <property type="component" value="Unassembled WGS sequence"/>
</dbReference>
<dbReference type="Pfam" id="PF00019">
    <property type="entry name" value="TGF_beta"/>
    <property type="match status" value="1"/>
</dbReference>
<dbReference type="AlphaFoldDB" id="A0A8J2HBK7"/>
<dbReference type="OrthoDB" id="5987191at2759"/>
<keyword evidence="11" id="KW-1185">Reference proteome</keyword>
<evidence type="ECO:0000256" key="3">
    <source>
        <dbReference type="ARBA" id="ARBA00022525"/>
    </source>
</evidence>
<evidence type="ECO:0000256" key="1">
    <source>
        <dbReference type="ARBA" id="ARBA00004613"/>
    </source>
</evidence>
<evidence type="ECO:0000256" key="6">
    <source>
        <dbReference type="ARBA" id="ARBA00023157"/>
    </source>
</evidence>
<evidence type="ECO:0000256" key="2">
    <source>
        <dbReference type="ARBA" id="ARBA00006656"/>
    </source>
</evidence>
<sequence length="343" mass="38702">MVVTVQCWLVTITGLLVLFLWKSWPVFDQSSFSAKVTKASIQVDISVAQIPPLSSGFNVSSRFHSKKFRGPVSKYMLELYHRRPSADIVRALQPLHVSAPVDNFPLFRGRILEFRLPPTNPAENLEAAELLGTAGMILRVMMLNNHIEDTRFRGSRKEETWRAFNVTDAVKMTSGGSLRFLVRGRIHGRNIMESYSPILVLSYTKPSKNRKRRSVEEEEDGPVVWSDNRRRRRNPCRRRPLYVDFASINYDEWIVAPPGYDAYQCVGKCLFPFGDHLSPTKHAIVQALVSGAVQGVDGSKPVGRVCCVPTRLAPTSLLYLDASGTLTYQYGYEDMVVVECGCR</sequence>
<feature type="domain" description="TGF-beta family profile" evidence="9">
    <location>
        <begin position="210"/>
        <end position="343"/>
    </location>
</feature>
<organism evidence="10 11">
    <name type="scientific">Cotesia congregata</name>
    <name type="common">Parasitoid wasp</name>
    <name type="synonym">Apanteles congregatus</name>
    <dbReference type="NCBI Taxonomy" id="51543"/>
    <lineage>
        <taxon>Eukaryota</taxon>
        <taxon>Metazoa</taxon>
        <taxon>Ecdysozoa</taxon>
        <taxon>Arthropoda</taxon>
        <taxon>Hexapoda</taxon>
        <taxon>Insecta</taxon>
        <taxon>Pterygota</taxon>
        <taxon>Neoptera</taxon>
        <taxon>Endopterygota</taxon>
        <taxon>Hymenoptera</taxon>
        <taxon>Apocrita</taxon>
        <taxon>Ichneumonoidea</taxon>
        <taxon>Braconidae</taxon>
        <taxon>Microgastrinae</taxon>
        <taxon>Cotesia</taxon>
    </lineage>
</organism>
<dbReference type="PROSITE" id="PS51362">
    <property type="entry name" value="TGF_BETA_2"/>
    <property type="match status" value="1"/>
</dbReference>
<evidence type="ECO:0000256" key="8">
    <source>
        <dbReference type="RuleBase" id="RU000354"/>
    </source>
</evidence>
<name>A0A8J2HBK7_COTCN</name>
<evidence type="ECO:0000313" key="11">
    <source>
        <dbReference type="Proteomes" id="UP000786811"/>
    </source>
</evidence>
<dbReference type="InterPro" id="IPR015615">
    <property type="entry name" value="TGF-beta-rel"/>
</dbReference>
<keyword evidence="4" id="KW-0732">Signal</keyword>
<dbReference type="InterPro" id="IPR001839">
    <property type="entry name" value="TGF-b_C"/>
</dbReference>
<keyword evidence="6" id="KW-1015">Disulfide bond</keyword>
<accession>A0A8J2HBK7</accession>
<gene>
    <name evidence="10" type="ORF">HICCMSTLAB_LOCUS6013</name>
</gene>
<dbReference type="GO" id="GO:0005615">
    <property type="term" value="C:extracellular space"/>
    <property type="evidence" value="ECO:0007669"/>
    <property type="project" value="TreeGrafter"/>
</dbReference>
<dbReference type="InterPro" id="IPR017948">
    <property type="entry name" value="TGFb_CS"/>
</dbReference>
<keyword evidence="5 8" id="KW-0339">Growth factor</keyword>
<comment type="caution">
    <text evidence="10">The sequence shown here is derived from an EMBL/GenBank/DDBJ whole genome shotgun (WGS) entry which is preliminary data.</text>
</comment>
<evidence type="ECO:0000256" key="4">
    <source>
        <dbReference type="ARBA" id="ARBA00022729"/>
    </source>
</evidence>
<dbReference type="PANTHER" id="PTHR11848">
    <property type="entry name" value="TGF-BETA FAMILY"/>
    <property type="match status" value="1"/>
</dbReference>